<proteinExistence type="inferred from homology"/>
<evidence type="ECO:0000256" key="5">
    <source>
        <dbReference type="ARBA" id="ARBA00022643"/>
    </source>
</evidence>
<dbReference type="PANTHER" id="PTHR42917:SF2">
    <property type="entry name" value="2,4-DIENOYL-COA REDUCTASE [(2E)-ENOYL-COA-PRODUCING]"/>
    <property type="match status" value="1"/>
</dbReference>
<dbReference type="PROSITE" id="PS51318">
    <property type="entry name" value="TAT"/>
    <property type="match status" value="1"/>
</dbReference>
<evidence type="ECO:0000256" key="8">
    <source>
        <dbReference type="ARBA" id="ARBA00023004"/>
    </source>
</evidence>
<evidence type="ECO:0000256" key="4">
    <source>
        <dbReference type="ARBA" id="ARBA00022630"/>
    </source>
</evidence>
<dbReference type="InterPro" id="IPR051793">
    <property type="entry name" value="NADH:flavin_oxidoreductase"/>
</dbReference>
<evidence type="ECO:0000313" key="13">
    <source>
        <dbReference type="EMBL" id="NBI35168.1"/>
    </source>
</evidence>
<dbReference type="PANTHER" id="PTHR42917">
    <property type="entry name" value="2,4-DIENOYL-COA REDUCTASE"/>
    <property type="match status" value="1"/>
</dbReference>
<dbReference type="InterPro" id="IPR006311">
    <property type="entry name" value="TAT_signal"/>
</dbReference>
<evidence type="ECO:0000256" key="7">
    <source>
        <dbReference type="ARBA" id="ARBA00023002"/>
    </source>
</evidence>
<comment type="caution">
    <text evidence="13">The sequence shown here is derived from an EMBL/GenBank/DDBJ whole genome shotgun (WGS) entry which is preliminary data.</text>
</comment>
<feature type="compositionally biased region" description="Polar residues" evidence="10">
    <location>
        <begin position="44"/>
        <end position="66"/>
    </location>
</feature>
<evidence type="ECO:0000256" key="10">
    <source>
        <dbReference type="SAM" id="MobiDB-lite"/>
    </source>
</evidence>
<keyword evidence="7" id="KW-0560">Oxidoreductase</keyword>
<gene>
    <name evidence="13" type="ORF">D1639_09065</name>
</gene>
<dbReference type="InterPro" id="IPR001155">
    <property type="entry name" value="OxRdtase_FMN_N"/>
</dbReference>
<keyword evidence="6" id="KW-0479">Metal-binding</keyword>
<evidence type="ECO:0000259" key="11">
    <source>
        <dbReference type="Pfam" id="PF00724"/>
    </source>
</evidence>
<feature type="domain" description="FAD/NAD(P)-binding" evidence="12">
    <location>
        <begin position="490"/>
        <end position="716"/>
    </location>
</feature>
<dbReference type="PRINTS" id="PR00368">
    <property type="entry name" value="FADPNR"/>
</dbReference>
<dbReference type="Gene3D" id="3.40.50.720">
    <property type="entry name" value="NAD(P)-binding Rossmann-like Domain"/>
    <property type="match status" value="1"/>
</dbReference>
<dbReference type="SUPFAM" id="SSF51395">
    <property type="entry name" value="FMN-linked oxidoreductases"/>
    <property type="match status" value="1"/>
</dbReference>
<accession>A0A7C9NDB0</accession>
<dbReference type="AlphaFoldDB" id="A0A7C9NDB0"/>
<evidence type="ECO:0000256" key="9">
    <source>
        <dbReference type="ARBA" id="ARBA00023014"/>
    </source>
</evidence>
<dbReference type="InterPro" id="IPR013785">
    <property type="entry name" value="Aldolase_TIM"/>
</dbReference>
<comment type="cofactor">
    <cofactor evidence="1">
        <name>FMN</name>
        <dbReference type="ChEBI" id="CHEBI:58210"/>
    </cofactor>
</comment>
<comment type="similarity">
    <text evidence="3">In the N-terminal section; belongs to the NADH:flavin oxidoreductase/NADH oxidase family.</text>
</comment>
<keyword evidence="8" id="KW-0408">Iron</keyword>
<organism evidence="13">
    <name type="scientific">Muribaculaceae bacterium Z82</name>
    <dbReference type="NCBI Taxonomy" id="2304548"/>
    <lineage>
        <taxon>Bacteria</taxon>
        <taxon>Pseudomonadati</taxon>
        <taxon>Bacteroidota</taxon>
        <taxon>Bacteroidia</taxon>
        <taxon>Bacteroidales</taxon>
        <taxon>Muribaculaceae</taxon>
    </lineage>
</organism>
<evidence type="ECO:0000256" key="2">
    <source>
        <dbReference type="ARBA" id="ARBA00001966"/>
    </source>
</evidence>
<dbReference type="Gene3D" id="3.50.50.60">
    <property type="entry name" value="FAD/NAD(P)-binding domain"/>
    <property type="match status" value="1"/>
</dbReference>
<evidence type="ECO:0000256" key="1">
    <source>
        <dbReference type="ARBA" id="ARBA00001917"/>
    </source>
</evidence>
<name>A0A7C9NDB0_9BACT</name>
<dbReference type="InterPro" id="IPR036188">
    <property type="entry name" value="FAD/NAD-bd_sf"/>
</dbReference>
<dbReference type="SUPFAM" id="SSF51971">
    <property type="entry name" value="Nucleotide-binding domain"/>
    <property type="match status" value="1"/>
</dbReference>
<dbReference type="EMBL" id="QWKH01000082">
    <property type="protein sequence ID" value="NBI35168.1"/>
    <property type="molecule type" value="Genomic_DNA"/>
</dbReference>
<dbReference type="SUPFAM" id="SSF51905">
    <property type="entry name" value="FAD/NAD(P)-binding domain"/>
    <property type="match status" value="1"/>
</dbReference>
<dbReference type="GO" id="GO:0051536">
    <property type="term" value="F:iron-sulfur cluster binding"/>
    <property type="evidence" value="ECO:0007669"/>
    <property type="project" value="UniProtKB-KW"/>
</dbReference>
<keyword evidence="5" id="KW-0288">FMN</keyword>
<evidence type="ECO:0000256" key="3">
    <source>
        <dbReference type="ARBA" id="ARBA00011048"/>
    </source>
</evidence>
<dbReference type="GO" id="GO:0046872">
    <property type="term" value="F:metal ion binding"/>
    <property type="evidence" value="ECO:0007669"/>
    <property type="project" value="UniProtKB-KW"/>
</dbReference>
<dbReference type="Gene3D" id="3.20.20.70">
    <property type="entry name" value="Aldolase class I"/>
    <property type="match status" value="1"/>
</dbReference>
<reference evidence="13" key="1">
    <citation type="submission" date="2018-08" db="EMBL/GenBank/DDBJ databases">
        <title>Murine metabolic-syndrome-specific gut microbial biobank.</title>
        <authorList>
            <person name="Liu C."/>
        </authorList>
    </citation>
    <scope>NUCLEOTIDE SEQUENCE [LARGE SCALE GENOMIC DNA]</scope>
    <source>
        <strain evidence="13">Z82</strain>
    </source>
</reference>
<comment type="cofactor">
    <cofactor evidence="2">
        <name>[4Fe-4S] cluster</name>
        <dbReference type="ChEBI" id="CHEBI:49883"/>
    </cofactor>
</comment>
<sequence length="749" mass="79007">MSMQHLASKPVSRRNLLTGGAAIAAGALIGGVATGMTACASADQKGTSSQPSNGTTKPATSQTTAQAVELNPQDDSFEANTTDFSALFQPIQLGGKQSKNRIVKSAAGSYAVNEAVNEQAVGYYRELARGGAGVIGVEFCDWLIEDENSLKPIVDAIHEEGALAGAQIWGMWTQSSSSKNSISQLEQTAVEGGMPHLPLTTDEVHAFQQEKIALAQLHYATGFDIIELNAGCDHTFDTFLSRFWNTERDDEYGPQSLENRARILTEIIEEIKRTCPGVIVHVLYNGVEENVEQLGDSELCITPEEAAAFGKLFEQAGADMLQVRFGTFGNHAANFLTDLMFVGAPGNTGLGTQVDFGRHYRGLVNGSHGGIGALIDVAANVKKAVGIPVGTVGGMDPRLAPDLVNDAVADGKIDFVVMNRPLVADPHLPEKLRSGRISEVRPCNHCSNCFMSVINPDGFGFCRANPAHTRAFTNEMPEGYEPAKAQVSKRVMVVGGGPAGMEAAAVAAQRGHEVTLYDDKGALGGTLDFAALVKGPHERIADFKEWQKRQLESGGVAVVTGTTVDASLVKSESPDVVVLATGASDPGVMLKPAGNTVVLSMEEAATSEVASPVCIVGENLRALDLANYLLQQGKNVSIVHEGAKEDLAPEQAPWPRAMLISLLEGRGSQIHHGTSNVAVVDGGVSFTTSYGLECTLPAACVVDCEPLVPNDALARELDGICDVIVVGDAETPSNIINAVATGNLKGRQI</sequence>
<dbReference type="GO" id="GO:0016491">
    <property type="term" value="F:oxidoreductase activity"/>
    <property type="evidence" value="ECO:0007669"/>
    <property type="project" value="UniProtKB-KW"/>
</dbReference>
<evidence type="ECO:0000259" key="12">
    <source>
        <dbReference type="Pfam" id="PF07992"/>
    </source>
</evidence>
<keyword evidence="9" id="KW-0411">Iron-sulfur</keyword>
<dbReference type="GO" id="GO:0010181">
    <property type="term" value="F:FMN binding"/>
    <property type="evidence" value="ECO:0007669"/>
    <property type="project" value="InterPro"/>
</dbReference>
<feature type="domain" description="NADH:flavin oxidoreductase/NADH oxidase N-terminal" evidence="11">
    <location>
        <begin position="87"/>
        <end position="274"/>
    </location>
</feature>
<protein>
    <submittedName>
        <fullName evidence="13">FAD-dependent oxidoreductase</fullName>
    </submittedName>
</protein>
<dbReference type="Pfam" id="PF07992">
    <property type="entry name" value="Pyr_redox_2"/>
    <property type="match status" value="1"/>
</dbReference>
<dbReference type="Pfam" id="PF00724">
    <property type="entry name" value="Oxidored_FMN"/>
    <property type="match status" value="1"/>
</dbReference>
<dbReference type="InterPro" id="IPR023753">
    <property type="entry name" value="FAD/NAD-binding_dom"/>
</dbReference>
<keyword evidence="4" id="KW-0285">Flavoprotein</keyword>
<feature type="region of interest" description="Disordered" evidence="10">
    <location>
        <begin position="42"/>
        <end position="66"/>
    </location>
</feature>
<evidence type="ECO:0000256" key="6">
    <source>
        <dbReference type="ARBA" id="ARBA00022723"/>
    </source>
</evidence>